<dbReference type="KEGG" id="cdu:CD36_16020"/>
<feature type="domain" description="CCR4-Not complex component Not N-terminal" evidence="11">
    <location>
        <begin position="2"/>
        <end position="278"/>
    </location>
</feature>
<feature type="compositionally biased region" description="Low complexity" evidence="10">
    <location>
        <begin position="370"/>
        <end position="389"/>
    </location>
</feature>
<evidence type="ECO:0000256" key="2">
    <source>
        <dbReference type="ARBA" id="ARBA00004496"/>
    </source>
</evidence>
<comment type="subcellular location">
    <subcellularLocation>
        <location evidence="2">Cytoplasm</location>
    </subcellularLocation>
    <subcellularLocation>
        <location evidence="1">Nucleus</location>
    </subcellularLocation>
</comment>
<feature type="compositionally biased region" description="Polar residues" evidence="10">
    <location>
        <begin position="301"/>
        <end position="334"/>
    </location>
</feature>
<feature type="region of interest" description="Disordered" evidence="10">
    <location>
        <begin position="458"/>
        <end position="477"/>
    </location>
</feature>
<feature type="coiled-coil region" evidence="9">
    <location>
        <begin position="44"/>
        <end position="74"/>
    </location>
</feature>
<sequence length="753" mass="85808">MSNRKLQKEIDIIFKKIQEGLQDFDYHYERYESIQNTEDDSDNQREKEKLANDLKKEIKKLQKFREQIKHWLQNDTVHTLGPVGTSYESKLAENKSLIEDSMETYKLVEKQSKLKTFSNQSIMMAFMDTTNGDEDDDDDDSDDDDDGLFSGSDEDEEDEYSDLPEDAVNAIHFFKDSILHLREQTHKLDHEYEKLAAKKLRKNNLATIEAKKEKIQSTIGNNKFHQKKLKKLLKKLKSGIVTEFNLIWLLKDDLDKYLESNGDYEFTRETELYDDIFNQIAAVEEDYSEIHEDHHDHSYSEKASTANGSNHDSVTTATTAKNTSVSTQRTSPSPILTKANGHIKESSVESGSPTSLRSKLSKAHTNISQSSTHSNTAATTTTSTSSTHAPAPRQSPELTSPAIVKTLRPATAPSKPVGSLKWSTAAAVAIPEVQEKPELAESESNGSNVHKTISKDQYDETAGYEKQQQQQQQTSLESKILSTTQSLTPSLTDNINLEKCKQVIKNSNLTKTELGLFSDMNLVRVPPGIQDLVISFASKRNNDNFKVLVDAAEFNQFALPLHKPYLPEIVQPSYYSQYTSTNFKHPTPLVKFQSYWNQVRANFGFQKLVDEIKTLTLQNNADNLPIIAELTFVLFYGFYYGVTPAENLIAESYLFELGWKPYKNQTEDGSNLSTTPVNLIDINGSKSKSRSNNYYFWFKRVKLISRGEDMGQQSNIEFGDYQVFDLSFWEIFVKYGFKFDYNLCQMEPPKTLF</sequence>
<dbReference type="InterPro" id="IPR040168">
    <property type="entry name" value="Not2/3/5"/>
</dbReference>
<dbReference type="GO" id="GO:0030015">
    <property type="term" value="C:CCR4-NOT core complex"/>
    <property type="evidence" value="ECO:0007669"/>
    <property type="project" value="InterPro"/>
</dbReference>
<keyword evidence="6" id="KW-0805">Transcription regulation</keyword>
<feature type="region of interest" description="Disordered" evidence="10">
    <location>
        <begin position="290"/>
        <end position="402"/>
    </location>
</feature>
<feature type="compositionally biased region" description="Acidic residues" evidence="10">
    <location>
        <begin position="131"/>
        <end position="162"/>
    </location>
</feature>
<evidence type="ECO:0000256" key="4">
    <source>
        <dbReference type="ARBA" id="ARBA00022490"/>
    </source>
</evidence>
<dbReference type="HOGENOM" id="CLU_020483_0_0_1"/>
<dbReference type="GO" id="GO:0006355">
    <property type="term" value="P:regulation of DNA-templated transcription"/>
    <property type="evidence" value="ECO:0007669"/>
    <property type="project" value="InterPro"/>
</dbReference>
<reference evidence="13 14" key="1">
    <citation type="journal article" date="2009" name="Genome Res.">
        <title>Comparative genomics of the fungal pathogens Candida dubliniensis and Candida albicans.</title>
        <authorList>
            <person name="Jackson A.P."/>
            <person name="Gamble J.A."/>
            <person name="Yeomans T."/>
            <person name="Moran G.P."/>
            <person name="Saunders D."/>
            <person name="Harris D."/>
            <person name="Aslett M."/>
            <person name="Barrell J.F."/>
            <person name="Butler G."/>
            <person name="Citiulo F."/>
            <person name="Coleman D.C."/>
            <person name="de Groot P.W.J."/>
            <person name="Goodwin T.J."/>
            <person name="Quail M.A."/>
            <person name="McQuillan J."/>
            <person name="Munro C.A."/>
            <person name="Pain A."/>
            <person name="Poulter R.T."/>
            <person name="Rajandream M.A."/>
            <person name="Renauld H."/>
            <person name="Spiering M.J."/>
            <person name="Tivey A."/>
            <person name="Gow N.A.R."/>
            <person name="Barrell B."/>
            <person name="Sullivan D.J."/>
            <person name="Berriman M."/>
        </authorList>
    </citation>
    <scope>NUCLEOTIDE SEQUENCE [LARGE SCALE GENOMIC DNA]</scope>
    <source>
        <strain evidence="14">CD36 / ATCC MYA-646 / CBS 7987 / NCPF 3949 / NRRL Y-17841</strain>
    </source>
</reference>
<evidence type="ECO:0000256" key="8">
    <source>
        <dbReference type="ARBA" id="ARBA00023242"/>
    </source>
</evidence>
<evidence type="ECO:0000256" key="5">
    <source>
        <dbReference type="ARBA" id="ARBA00022491"/>
    </source>
</evidence>
<comment type="similarity">
    <text evidence="3">Belongs to the CNOT2/3/5 family.</text>
</comment>
<evidence type="ECO:0000256" key="1">
    <source>
        <dbReference type="ARBA" id="ARBA00004123"/>
    </source>
</evidence>
<evidence type="ECO:0000256" key="10">
    <source>
        <dbReference type="SAM" id="MobiDB-lite"/>
    </source>
</evidence>
<keyword evidence="4" id="KW-0963">Cytoplasm</keyword>
<dbReference type="Pfam" id="PF04065">
    <property type="entry name" value="Not3"/>
    <property type="match status" value="1"/>
</dbReference>
<name>B9WAG2_CANDC</name>
<protein>
    <submittedName>
        <fullName evidence="13">mRNA deadenylase and CCR4-NOT complex subunit Not3p, putative</fullName>
    </submittedName>
</protein>
<evidence type="ECO:0000313" key="12">
    <source>
        <dbReference type="CGD" id="CAL0000170024"/>
    </source>
</evidence>
<dbReference type="GO" id="GO:0005634">
    <property type="term" value="C:nucleus"/>
    <property type="evidence" value="ECO:0007669"/>
    <property type="project" value="UniProtKB-SubCell"/>
</dbReference>
<feature type="region of interest" description="Disordered" evidence="10">
    <location>
        <begin position="128"/>
        <end position="162"/>
    </location>
</feature>
<dbReference type="VEuPathDB" id="FungiDB:CD36_16020"/>
<evidence type="ECO:0000256" key="6">
    <source>
        <dbReference type="ARBA" id="ARBA00023015"/>
    </source>
</evidence>
<evidence type="ECO:0000259" key="11">
    <source>
        <dbReference type="Pfam" id="PF04065"/>
    </source>
</evidence>
<evidence type="ECO:0000256" key="3">
    <source>
        <dbReference type="ARBA" id="ARBA00007682"/>
    </source>
</evidence>
<keyword evidence="9" id="KW-0175">Coiled coil</keyword>
<dbReference type="InterPro" id="IPR007207">
    <property type="entry name" value="Not_N"/>
</dbReference>
<proteinExistence type="inferred from homology"/>
<dbReference type="PANTHER" id="PTHR23326">
    <property type="entry name" value="CCR4 NOT-RELATED"/>
    <property type="match status" value="1"/>
</dbReference>
<organism evidence="13 14">
    <name type="scientific">Candida dubliniensis (strain CD36 / ATCC MYA-646 / CBS 7987 / NCPF 3949 / NRRL Y-17841)</name>
    <name type="common">Yeast</name>
    <dbReference type="NCBI Taxonomy" id="573826"/>
    <lineage>
        <taxon>Eukaryota</taxon>
        <taxon>Fungi</taxon>
        <taxon>Dikarya</taxon>
        <taxon>Ascomycota</taxon>
        <taxon>Saccharomycotina</taxon>
        <taxon>Pichiomycetes</taxon>
        <taxon>Debaryomycetaceae</taxon>
        <taxon>Candida/Lodderomyces clade</taxon>
        <taxon>Candida</taxon>
    </lineage>
</organism>
<dbReference type="AlphaFoldDB" id="B9WAG2"/>
<dbReference type="CGD" id="CAL0000170024">
    <property type="gene designation" value="Cd36_16020"/>
</dbReference>
<keyword evidence="8" id="KW-0539">Nucleus</keyword>
<keyword evidence="14" id="KW-1185">Reference proteome</keyword>
<dbReference type="RefSeq" id="XP_002418082.1">
    <property type="nucleotide sequence ID" value="XM_002418037.1"/>
</dbReference>
<dbReference type="Proteomes" id="UP000002605">
    <property type="component" value="Chromosome 2"/>
</dbReference>
<dbReference type="GO" id="GO:0005737">
    <property type="term" value="C:cytoplasm"/>
    <property type="evidence" value="ECO:0007669"/>
    <property type="project" value="UniProtKB-SubCell"/>
</dbReference>
<dbReference type="OrthoDB" id="293823at2759"/>
<gene>
    <name evidence="13" type="primary">CaNOT31</name>
    <name evidence="12" type="ordered locus">Cd36_16020</name>
    <name evidence="13" type="ORF">CD36_16020</name>
</gene>
<dbReference type="eggNOG" id="KOG2150">
    <property type="taxonomic scope" value="Eukaryota"/>
</dbReference>
<evidence type="ECO:0000256" key="9">
    <source>
        <dbReference type="SAM" id="Coils"/>
    </source>
</evidence>
<dbReference type="GeneID" id="8046486"/>
<evidence type="ECO:0000256" key="7">
    <source>
        <dbReference type="ARBA" id="ARBA00023163"/>
    </source>
</evidence>
<evidence type="ECO:0000313" key="13">
    <source>
        <dbReference type="EMBL" id="CAX43382.1"/>
    </source>
</evidence>
<keyword evidence="5" id="KW-0678">Repressor</keyword>
<dbReference type="EMBL" id="FM992689">
    <property type="protein sequence ID" value="CAX43382.1"/>
    <property type="molecule type" value="Genomic_DNA"/>
</dbReference>
<keyword evidence="7" id="KW-0804">Transcription</keyword>
<evidence type="ECO:0000313" key="14">
    <source>
        <dbReference type="Proteomes" id="UP000002605"/>
    </source>
</evidence>
<feature type="compositionally biased region" description="Polar residues" evidence="10">
    <location>
        <begin position="348"/>
        <end position="369"/>
    </location>
</feature>
<feature type="compositionally biased region" description="Basic and acidic residues" evidence="10">
    <location>
        <begin position="290"/>
        <end position="300"/>
    </location>
</feature>
<accession>B9WAG2</accession>